<dbReference type="Proteomes" id="UP001500383">
    <property type="component" value="Unassembled WGS sequence"/>
</dbReference>
<name>A0ABN2J981_9ACTN</name>
<dbReference type="Pfam" id="PF16945">
    <property type="entry name" value="Phage_r1t_holin"/>
    <property type="match status" value="1"/>
</dbReference>
<comment type="caution">
    <text evidence="1">The sequence shown here is derived from an EMBL/GenBank/DDBJ whole genome shotgun (WGS) entry which is preliminary data.</text>
</comment>
<evidence type="ECO:0008006" key="3">
    <source>
        <dbReference type="Google" id="ProtNLM"/>
    </source>
</evidence>
<organism evidence="1 2">
    <name type="scientific">Dietzia cercidiphylli</name>
    <dbReference type="NCBI Taxonomy" id="498199"/>
    <lineage>
        <taxon>Bacteria</taxon>
        <taxon>Bacillati</taxon>
        <taxon>Actinomycetota</taxon>
        <taxon>Actinomycetes</taxon>
        <taxon>Mycobacteriales</taxon>
        <taxon>Dietziaceae</taxon>
        <taxon>Dietzia</taxon>
    </lineage>
</organism>
<gene>
    <name evidence="1" type="ORF">GCM10009831_33330</name>
</gene>
<reference evidence="1 2" key="1">
    <citation type="journal article" date="2019" name="Int. J. Syst. Evol. Microbiol.">
        <title>The Global Catalogue of Microorganisms (GCM) 10K type strain sequencing project: providing services to taxonomists for standard genome sequencing and annotation.</title>
        <authorList>
            <consortium name="The Broad Institute Genomics Platform"/>
            <consortium name="The Broad Institute Genome Sequencing Center for Infectious Disease"/>
            <person name="Wu L."/>
            <person name="Ma J."/>
        </authorList>
    </citation>
    <scope>NUCLEOTIDE SEQUENCE [LARGE SCALE GENOMIC DNA]</scope>
    <source>
        <strain evidence="1 2">JCM 16002</strain>
    </source>
</reference>
<keyword evidence="2" id="KW-1185">Reference proteome</keyword>
<proteinExistence type="predicted"/>
<evidence type="ECO:0000313" key="1">
    <source>
        <dbReference type="EMBL" id="GAA1720524.1"/>
    </source>
</evidence>
<protein>
    <recommendedName>
        <fullName evidence="3">Holin</fullName>
    </recommendedName>
</protein>
<dbReference type="InterPro" id="IPR020109">
    <property type="entry name" value="Holin_r1t"/>
</dbReference>
<evidence type="ECO:0000313" key="2">
    <source>
        <dbReference type="Proteomes" id="UP001500383"/>
    </source>
</evidence>
<dbReference type="RefSeq" id="WP_182657819.1">
    <property type="nucleotide sequence ID" value="NZ_BAAAQG010000023.1"/>
</dbReference>
<sequence>MWTAAFWKDASERAVKTAAQTAGGVLIIGTPIWEVDWTAGLGITATATVLSLLTSIASSGRGDHESASALEYVGQHRAG</sequence>
<accession>A0ABN2J981</accession>
<dbReference type="EMBL" id="BAAAQG010000023">
    <property type="protein sequence ID" value="GAA1720524.1"/>
    <property type="molecule type" value="Genomic_DNA"/>
</dbReference>